<keyword evidence="6 11" id="KW-0368">Histidine biosynthesis</keyword>
<comment type="subunit">
    <text evidence="3">Heterodimer of HisH and HisF.</text>
</comment>
<keyword evidence="13" id="KW-1185">Reference proteome</keyword>
<evidence type="ECO:0000256" key="2">
    <source>
        <dbReference type="ARBA" id="ARBA00009667"/>
    </source>
</evidence>
<evidence type="ECO:0000313" key="12">
    <source>
        <dbReference type="EMBL" id="MCS0581293.1"/>
    </source>
</evidence>
<dbReference type="PANTHER" id="PTHR21235">
    <property type="entry name" value="IMIDAZOLE GLYCEROL PHOSPHATE SYNTHASE SUBUNIT HISF/H IGP SYNTHASE SUBUNIT HISF/H"/>
    <property type="match status" value="1"/>
</dbReference>
<name>A0ABT1ZN12_9BURK</name>
<comment type="similarity">
    <text evidence="2 11">Belongs to the HisA/HisF family.</text>
</comment>
<protein>
    <recommendedName>
        <fullName evidence="4">imidazole glycerol-phosphate synthase</fullName>
        <ecNumber evidence="4">4.3.2.10</ecNumber>
    </recommendedName>
    <alternativeName>
        <fullName evidence="9">IGP synthase cyclase subunit</fullName>
    </alternativeName>
</protein>
<evidence type="ECO:0000256" key="9">
    <source>
        <dbReference type="ARBA" id="ARBA00030264"/>
    </source>
</evidence>
<evidence type="ECO:0000256" key="1">
    <source>
        <dbReference type="ARBA" id="ARBA00005091"/>
    </source>
</evidence>
<dbReference type="Gene3D" id="3.20.20.70">
    <property type="entry name" value="Aldolase class I"/>
    <property type="match status" value="1"/>
</dbReference>
<evidence type="ECO:0000256" key="6">
    <source>
        <dbReference type="ARBA" id="ARBA00023102"/>
    </source>
</evidence>
<keyword evidence="5 11" id="KW-0028">Amino-acid biosynthesis</keyword>
<evidence type="ECO:0000256" key="7">
    <source>
        <dbReference type="ARBA" id="ARBA00023239"/>
    </source>
</evidence>
<accession>A0ABT1ZN12</accession>
<evidence type="ECO:0000256" key="11">
    <source>
        <dbReference type="RuleBase" id="RU003657"/>
    </source>
</evidence>
<proteinExistence type="inferred from homology"/>
<sequence>MTTVFNRVIPCLLLQDGGLVKTQGFRRPRYVGDPINAVRIFNDKYVDELVFLDIDASRTGAEPNYDLIQRIAGECFMPLCYGGGIRTLEQARRIVAVGVEKIAVNSMAIDNPALLSAMSAELGASSVVAGIDVKRDFFGRERVFHPGKRRLTSLDPVAHAVAVVRAGAGEIFLNSVDRDGRGTGFDVDLIARVSAAVNVPVIACGGAAGLDDMRAAVQSGASAAAAGSMFVFYGPHRAVLINYPAYGAVRELFSK</sequence>
<evidence type="ECO:0000313" key="13">
    <source>
        <dbReference type="Proteomes" id="UP001204151"/>
    </source>
</evidence>
<dbReference type="EC" id="4.3.2.10" evidence="4"/>
<dbReference type="InterPro" id="IPR006062">
    <property type="entry name" value="His_biosynth"/>
</dbReference>
<evidence type="ECO:0000256" key="3">
    <source>
        <dbReference type="ARBA" id="ARBA00011152"/>
    </source>
</evidence>
<dbReference type="Pfam" id="PF00977">
    <property type="entry name" value="His_biosynth"/>
    <property type="match status" value="1"/>
</dbReference>
<evidence type="ECO:0000256" key="10">
    <source>
        <dbReference type="ARBA" id="ARBA00047838"/>
    </source>
</evidence>
<reference evidence="12 13" key="1">
    <citation type="submission" date="2022-08" db="EMBL/GenBank/DDBJ databases">
        <title>Reclassification of Massilia species as members of the genera Telluria, Duganella, Pseudoduganella, Mokoshia gen. nov. and Zemynaea gen. nov. using orthogonal and non-orthogonal genome-based approaches.</title>
        <authorList>
            <person name="Bowman J.P."/>
        </authorList>
    </citation>
    <scope>NUCLEOTIDE SEQUENCE [LARGE SCALE GENOMIC DNA]</scope>
    <source>
        <strain evidence="12 13">JCM 31316</strain>
    </source>
</reference>
<dbReference type="RefSeq" id="WP_258815904.1">
    <property type="nucleotide sequence ID" value="NZ_JANUGW010000004.1"/>
</dbReference>
<evidence type="ECO:0000256" key="4">
    <source>
        <dbReference type="ARBA" id="ARBA00012809"/>
    </source>
</evidence>
<dbReference type="InterPro" id="IPR013785">
    <property type="entry name" value="Aldolase_TIM"/>
</dbReference>
<dbReference type="PANTHER" id="PTHR21235:SF2">
    <property type="entry name" value="IMIDAZOLE GLYCEROL PHOSPHATE SYNTHASE HISHF"/>
    <property type="match status" value="1"/>
</dbReference>
<dbReference type="InterPro" id="IPR004651">
    <property type="entry name" value="HisF"/>
</dbReference>
<organism evidence="12 13">
    <name type="scientific">Massilia pinisoli</name>
    <dbReference type="NCBI Taxonomy" id="1772194"/>
    <lineage>
        <taxon>Bacteria</taxon>
        <taxon>Pseudomonadati</taxon>
        <taxon>Pseudomonadota</taxon>
        <taxon>Betaproteobacteria</taxon>
        <taxon>Burkholderiales</taxon>
        <taxon>Oxalobacteraceae</taxon>
        <taxon>Telluria group</taxon>
        <taxon>Massilia</taxon>
    </lineage>
</organism>
<keyword evidence="7" id="KW-0456">Lyase</keyword>
<comment type="catalytic activity">
    <reaction evidence="10">
        <text>5-[(5-phospho-1-deoxy-D-ribulos-1-ylimino)methylamino]-1-(5-phospho-beta-D-ribosyl)imidazole-4-carboxamide + L-glutamine = D-erythro-1-(imidazol-4-yl)glycerol 3-phosphate + 5-amino-1-(5-phospho-beta-D-ribosyl)imidazole-4-carboxamide + L-glutamate + H(+)</text>
        <dbReference type="Rhea" id="RHEA:24793"/>
        <dbReference type="ChEBI" id="CHEBI:15378"/>
        <dbReference type="ChEBI" id="CHEBI:29985"/>
        <dbReference type="ChEBI" id="CHEBI:58278"/>
        <dbReference type="ChEBI" id="CHEBI:58359"/>
        <dbReference type="ChEBI" id="CHEBI:58475"/>
        <dbReference type="ChEBI" id="CHEBI:58525"/>
        <dbReference type="EC" id="4.3.2.10"/>
    </reaction>
</comment>
<gene>
    <name evidence="12" type="ORF">NX784_06790</name>
</gene>
<dbReference type="EMBL" id="JANUGW010000004">
    <property type="protein sequence ID" value="MCS0581293.1"/>
    <property type="molecule type" value="Genomic_DNA"/>
</dbReference>
<dbReference type="SUPFAM" id="SSF51366">
    <property type="entry name" value="Ribulose-phoshate binding barrel"/>
    <property type="match status" value="1"/>
</dbReference>
<dbReference type="NCBIfam" id="NF038364">
    <property type="entry name" value="AglZ_HisF2_fam"/>
    <property type="match status" value="1"/>
</dbReference>
<dbReference type="InterPro" id="IPR050064">
    <property type="entry name" value="IGPS_HisA/HisF"/>
</dbReference>
<dbReference type="CDD" id="cd04731">
    <property type="entry name" value="HisF"/>
    <property type="match status" value="1"/>
</dbReference>
<comment type="pathway">
    <text evidence="1">Amino-acid biosynthesis; L-histidine biosynthesis; L-histidine from 5-phospho-alpha-D-ribose 1-diphosphate: step 5/9.</text>
</comment>
<comment type="caution">
    <text evidence="12">The sequence shown here is derived from an EMBL/GenBank/DDBJ whole genome shotgun (WGS) entry which is preliminary data.</text>
</comment>
<dbReference type="Proteomes" id="UP001204151">
    <property type="component" value="Unassembled WGS sequence"/>
</dbReference>
<evidence type="ECO:0000256" key="8">
    <source>
        <dbReference type="ARBA" id="ARBA00025475"/>
    </source>
</evidence>
<dbReference type="InterPro" id="IPR011060">
    <property type="entry name" value="RibuloseP-bd_barrel"/>
</dbReference>
<comment type="function">
    <text evidence="8">IGPS catalyzes the conversion of PRFAR and glutamine to IGP, AICAR and glutamate. The HisF subunit catalyzes the cyclization activity that produces IGP and AICAR from PRFAR using the ammonia provided by the HisH subunit.</text>
</comment>
<evidence type="ECO:0000256" key="5">
    <source>
        <dbReference type="ARBA" id="ARBA00022605"/>
    </source>
</evidence>